<reference evidence="2" key="1">
    <citation type="submission" date="2022-12" db="EMBL/GenBank/DDBJ databases">
        <authorList>
            <person name="Ruckert C."/>
            <person name="Busche T."/>
            <person name="Kalinowski J."/>
            <person name="Wittmann C."/>
        </authorList>
    </citation>
    <scope>NUCLEOTIDE SEQUENCE</scope>
    <source>
        <strain evidence="2">DSM 40467</strain>
    </source>
</reference>
<dbReference type="RefSeq" id="WP_269656848.1">
    <property type="nucleotide sequence ID" value="NZ_CP114413.1"/>
</dbReference>
<gene>
    <name evidence="2" type="ORF">STRCI_000199</name>
</gene>
<keyword evidence="3" id="KW-1185">Reference proteome</keyword>
<keyword evidence="1" id="KW-0472">Membrane</keyword>
<feature type="transmembrane region" description="Helical" evidence="1">
    <location>
        <begin position="57"/>
        <end position="74"/>
    </location>
</feature>
<protein>
    <recommendedName>
        <fullName evidence="4">Integral membrane protein</fullName>
    </recommendedName>
</protein>
<keyword evidence="1" id="KW-1133">Transmembrane helix</keyword>
<evidence type="ECO:0000256" key="1">
    <source>
        <dbReference type="SAM" id="Phobius"/>
    </source>
</evidence>
<evidence type="ECO:0000313" key="2">
    <source>
        <dbReference type="EMBL" id="WAZ19165.1"/>
    </source>
</evidence>
<name>A0ABY7K5U2_9ACTN</name>
<dbReference type="Proteomes" id="UP001164439">
    <property type="component" value="Chromosome"/>
</dbReference>
<evidence type="ECO:0008006" key="4">
    <source>
        <dbReference type="Google" id="ProtNLM"/>
    </source>
</evidence>
<organism evidence="2 3">
    <name type="scientific">Streptomyces cinnabarinus</name>
    <dbReference type="NCBI Taxonomy" id="67287"/>
    <lineage>
        <taxon>Bacteria</taxon>
        <taxon>Bacillati</taxon>
        <taxon>Actinomycetota</taxon>
        <taxon>Actinomycetes</taxon>
        <taxon>Kitasatosporales</taxon>
        <taxon>Streptomycetaceae</taxon>
        <taxon>Streptomyces</taxon>
    </lineage>
</organism>
<dbReference type="EMBL" id="CP114413">
    <property type="protein sequence ID" value="WAZ19165.1"/>
    <property type="molecule type" value="Genomic_DNA"/>
</dbReference>
<keyword evidence="1" id="KW-0812">Transmembrane</keyword>
<feature type="transmembrane region" description="Helical" evidence="1">
    <location>
        <begin position="86"/>
        <end position="105"/>
    </location>
</feature>
<accession>A0ABY7K5U2</accession>
<proteinExistence type="predicted"/>
<evidence type="ECO:0000313" key="3">
    <source>
        <dbReference type="Proteomes" id="UP001164439"/>
    </source>
</evidence>
<sequence>MSATSMSPMRQHRRVPLAVTISAWAAPVMVVGQFALLAAVPIVIALLRARDRAVRRAAGLVAAVYAIPLVIWLTRPDGAPSLSKDLHPVFLGLIPAASAVLIVAVHRAGRR</sequence>
<feature type="transmembrane region" description="Helical" evidence="1">
    <location>
        <begin position="20"/>
        <end position="45"/>
    </location>
</feature>